<dbReference type="InterPro" id="IPR052184">
    <property type="entry name" value="SDR_enzymes"/>
</dbReference>
<dbReference type="AlphaFoldDB" id="A0A8H3I1U9"/>
<dbReference type="Gene3D" id="3.40.50.720">
    <property type="entry name" value="NAD(P)-binding Rossmann-like Domain"/>
    <property type="match status" value="1"/>
</dbReference>
<dbReference type="GO" id="GO:0016616">
    <property type="term" value="F:oxidoreductase activity, acting on the CH-OH group of donors, NAD or NADP as acceptor"/>
    <property type="evidence" value="ECO:0007669"/>
    <property type="project" value="TreeGrafter"/>
</dbReference>
<dbReference type="PANTHER" id="PTHR45458:SF1">
    <property type="entry name" value="SHORT CHAIN DEHYDROGENASE"/>
    <property type="match status" value="1"/>
</dbReference>
<sequence>MPNILITGAASGLGKAFVTAYIKDTDNSVLAVDRGFSSFPAQDVLDAADAYRKNVGNDETNTLRMFTADVRDERQITTQLHDVRDIDLVIHSAGVRGLERSVSMVKSEDVAKAETLAVMTAETMTDTFHINAVGTFLLIRALLPKLRPGGGSKVVIMGSRMGSMGSNTTGGGYAYRASKAALNAVVKSFSIDAPDVVFAIVHPGRVESGLVAIKEEGAISAEESVGDLLGLIGKLGKDSSGRFLDRFGGDVPW</sequence>
<dbReference type="SUPFAM" id="SSF51735">
    <property type="entry name" value="NAD(P)-binding Rossmann-fold domains"/>
    <property type="match status" value="1"/>
</dbReference>
<gene>
    <name evidence="1" type="ORF">IMSHALPRED_010588</name>
</gene>
<dbReference type="PANTHER" id="PTHR45458">
    <property type="entry name" value="SHORT-CHAIN DEHYDROGENASE/REDUCTASE SDR"/>
    <property type="match status" value="1"/>
</dbReference>
<name>A0A8H3I1U9_9LECA</name>
<dbReference type="PRINTS" id="PR00081">
    <property type="entry name" value="GDHRDH"/>
</dbReference>
<proteinExistence type="predicted"/>
<dbReference type="EMBL" id="CAJPDT010000009">
    <property type="protein sequence ID" value="CAF9911827.1"/>
    <property type="molecule type" value="Genomic_DNA"/>
</dbReference>
<evidence type="ECO:0008006" key="3">
    <source>
        <dbReference type="Google" id="ProtNLM"/>
    </source>
</evidence>
<dbReference type="InterPro" id="IPR002347">
    <property type="entry name" value="SDR_fam"/>
</dbReference>
<keyword evidence="2" id="KW-1185">Reference proteome</keyword>
<evidence type="ECO:0000313" key="2">
    <source>
        <dbReference type="Proteomes" id="UP000664534"/>
    </source>
</evidence>
<dbReference type="Pfam" id="PF00106">
    <property type="entry name" value="adh_short"/>
    <property type="match status" value="1"/>
</dbReference>
<dbReference type="Proteomes" id="UP000664534">
    <property type="component" value="Unassembled WGS sequence"/>
</dbReference>
<organism evidence="1 2">
    <name type="scientific">Imshaugia aleurites</name>
    <dbReference type="NCBI Taxonomy" id="172621"/>
    <lineage>
        <taxon>Eukaryota</taxon>
        <taxon>Fungi</taxon>
        <taxon>Dikarya</taxon>
        <taxon>Ascomycota</taxon>
        <taxon>Pezizomycotina</taxon>
        <taxon>Lecanoromycetes</taxon>
        <taxon>OSLEUM clade</taxon>
        <taxon>Lecanoromycetidae</taxon>
        <taxon>Lecanorales</taxon>
        <taxon>Lecanorineae</taxon>
        <taxon>Parmeliaceae</taxon>
        <taxon>Imshaugia</taxon>
    </lineage>
</organism>
<protein>
    <recommendedName>
        <fullName evidence="3">NAD(P)-binding protein</fullName>
    </recommendedName>
</protein>
<evidence type="ECO:0000313" key="1">
    <source>
        <dbReference type="EMBL" id="CAF9911827.1"/>
    </source>
</evidence>
<dbReference type="OrthoDB" id="5296at2759"/>
<comment type="caution">
    <text evidence="1">The sequence shown here is derived from an EMBL/GenBank/DDBJ whole genome shotgun (WGS) entry which is preliminary data.</text>
</comment>
<dbReference type="InterPro" id="IPR036291">
    <property type="entry name" value="NAD(P)-bd_dom_sf"/>
</dbReference>
<reference evidence="1" key="1">
    <citation type="submission" date="2021-03" db="EMBL/GenBank/DDBJ databases">
        <authorList>
            <person name="Tagirdzhanova G."/>
        </authorList>
    </citation>
    <scope>NUCLEOTIDE SEQUENCE</scope>
</reference>
<accession>A0A8H3I1U9</accession>